<reference evidence="1" key="1">
    <citation type="submission" date="2014-11" db="EMBL/GenBank/DDBJ databases">
        <authorList>
            <person name="Amaro Gonzalez C."/>
        </authorList>
    </citation>
    <scope>NUCLEOTIDE SEQUENCE</scope>
</reference>
<organism evidence="1">
    <name type="scientific">Anguilla anguilla</name>
    <name type="common">European freshwater eel</name>
    <name type="synonym">Muraena anguilla</name>
    <dbReference type="NCBI Taxonomy" id="7936"/>
    <lineage>
        <taxon>Eukaryota</taxon>
        <taxon>Metazoa</taxon>
        <taxon>Chordata</taxon>
        <taxon>Craniata</taxon>
        <taxon>Vertebrata</taxon>
        <taxon>Euteleostomi</taxon>
        <taxon>Actinopterygii</taxon>
        <taxon>Neopterygii</taxon>
        <taxon>Teleostei</taxon>
        <taxon>Anguilliformes</taxon>
        <taxon>Anguillidae</taxon>
        <taxon>Anguilla</taxon>
    </lineage>
</organism>
<evidence type="ECO:0000313" key="1">
    <source>
        <dbReference type="EMBL" id="JAH05920.1"/>
    </source>
</evidence>
<reference evidence="1" key="2">
    <citation type="journal article" date="2015" name="Fish Shellfish Immunol.">
        <title>Early steps in the European eel (Anguilla anguilla)-Vibrio vulnificus interaction in the gills: Role of the RtxA13 toxin.</title>
        <authorList>
            <person name="Callol A."/>
            <person name="Pajuelo D."/>
            <person name="Ebbesson L."/>
            <person name="Teles M."/>
            <person name="MacKenzie S."/>
            <person name="Amaro C."/>
        </authorList>
    </citation>
    <scope>NUCLEOTIDE SEQUENCE</scope>
</reference>
<accession>A0A0E9PPC7</accession>
<proteinExistence type="predicted"/>
<dbReference type="EMBL" id="GBXM01102657">
    <property type="protein sequence ID" value="JAH05920.1"/>
    <property type="molecule type" value="Transcribed_RNA"/>
</dbReference>
<sequence length="11" mass="1421">MFFFVFVSFSY</sequence>
<name>A0A0E9PPC7_ANGAN</name>
<protein>
    <submittedName>
        <fullName evidence="1">Uncharacterized protein</fullName>
    </submittedName>
</protein>